<evidence type="ECO:0000256" key="3">
    <source>
        <dbReference type="ARBA" id="ARBA00022692"/>
    </source>
</evidence>
<dbReference type="STRING" id="178035.A0A154PEJ3"/>
<evidence type="ECO:0000256" key="8">
    <source>
        <dbReference type="ARBA" id="ARBA00023180"/>
    </source>
</evidence>
<sequence>MKEEKEIAAFLLLFLVNVARCDAFYSTVSGEDPCINLCEKTPLSFTNNKSILFHIIRECGNINVTFQFQSKYFKSCCQRGCRFYNLVDLHYGFKPYSLNGTRDACEASCAEAYTLPEGHYACSTGCNFMARQRVSDLLSLFSVAIYVEEGVDSNILLMSPDIPENDILSDPGLRKELLPGWWDSNGFKLPQTYIKTVPLDAGTMDYGVPSDYSGENEQSASVPGSDWIQCVSRHIGLPHWLFAFAIAAAALSAFWLCLYSGKSNDSYKEMLIKKSETSPTLTLYLPEVPLHKQPPPKYSEVVDVPEINMKV</sequence>
<dbReference type="GO" id="GO:0000139">
    <property type="term" value="C:Golgi membrane"/>
    <property type="evidence" value="ECO:0007669"/>
    <property type="project" value="UniProtKB-SubCell"/>
</dbReference>
<keyword evidence="8" id="KW-0325">Glycoprotein</keyword>
<protein>
    <recommendedName>
        <fullName evidence="13">Transmembrane protein 59-like</fullName>
    </recommendedName>
</protein>
<keyword evidence="5 9" id="KW-1133">Transmembrane helix</keyword>
<keyword evidence="12" id="KW-1185">Reference proteome</keyword>
<reference evidence="11 12" key="1">
    <citation type="submission" date="2015-07" db="EMBL/GenBank/DDBJ databases">
        <title>The genome of Dufourea novaeangliae.</title>
        <authorList>
            <person name="Pan H."/>
            <person name="Kapheim K."/>
        </authorList>
    </citation>
    <scope>NUCLEOTIDE SEQUENCE [LARGE SCALE GENOMIC DNA]</scope>
    <source>
        <strain evidence="11">0120121106</strain>
        <tissue evidence="11">Whole body</tissue>
    </source>
</reference>
<dbReference type="OrthoDB" id="6371519at2759"/>
<evidence type="ECO:0000256" key="10">
    <source>
        <dbReference type="SAM" id="SignalP"/>
    </source>
</evidence>
<dbReference type="AlphaFoldDB" id="A0A154PEJ3"/>
<evidence type="ECO:0000256" key="2">
    <source>
        <dbReference type="ARBA" id="ARBA00009643"/>
    </source>
</evidence>
<keyword evidence="4 10" id="KW-0732">Signal</keyword>
<feature type="signal peptide" evidence="10">
    <location>
        <begin position="1"/>
        <end position="23"/>
    </location>
</feature>
<evidence type="ECO:0008006" key="13">
    <source>
        <dbReference type="Google" id="ProtNLM"/>
    </source>
</evidence>
<evidence type="ECO:0000256" key="5">
    <source>
        <dbReference type="ARBA" id="ARBA00022989"/>
    </source>
</evidence>
<comment type="similarity">
    <text evidence="2">Belongs to the TMEM59 family.</text>
</comment>
<evidence type="ECO:0000256" key="6">
    <source>
        <dbReference type="ARBA" id="ARBA00023034"/>
    </source>
</evidence>
<evidence type="ECO:0000256" key="7">
    <source>
        <dbReference type="ARBA" id="ARBA00023136"/>
    </source>
</evidence>
<dbReference type="PANTHER" id="PTHR28652">
    <property type="entry name" value="TRANSMEMBRANE PROTEIN 59-LIKE PROTEIN"/>
    <property type="match status" value="1"/>
</dbReference>
<keyword evidence="6" id="KW-0333">Golgi apparatus</keyword>
<dbReference type="Proteomes" id="UP000076502">
    <property type="component" value="Unassembled WGS sequence"/>
</dbReference>
<keyword evidence="7 9" id="KW-0472">Membrane</keyword>
<keyword evidence="3 9" id="KW-0812">Transmembrane</keyword>
<accession>A0A154PEJ3</accession>
<name>A0A154PEJ3_DUFNO</name>
<feature type="transmembrane region" description="Helical" evidence="9">
    <location>
        <begin position="240"/>
        <end position="261"/>
    </location>
</feature>
<dbReference type="InterPro" id="IPR022065">
    <property type="entry name" value="Uncharacterised_TMEM59"/>
</dbReference>
<proteinExistence type="inferred from homology"/>
<comment type="subcellular location">
    <subcellularLocation>
        <location evidence="1">Golgi apparatus membrane</location>
        <topology evidence="1">Single-pass type I membrane protein</topology>
    </subcellularLocation>
</comment>
<evidence type="ECO:0000256" key="9">
    <source>
        <dbReference type="SAM" id="Phobius"/>
    </source>
</evidence>
<evidence type="ECO:0000313" key="12">
    <source>
        <dbReference type="Proteomes" id="UP000076502"/>
    </source>
</evidence>
<dbReference type="PANTHER" id="PTHR28652:SF2">
    <property type="entry name" value="TRANSMEMBRANE PROTEIN 59-LIKE PROTEIN"/>
    <property type="match status" value="1"/>
</dbReference>
<evidence type="ECO:0000256" key="4">
    <source>
        <dbReference type="ARBA" id="ARBA00022729"/>
    </source>
</evidence>
<evidence type="ECO:0000313" key="11">
    <source>
        <dbReference type="EMBL" id="KZC10289.1"/>
    </source>
</evidence>
<organism evidence="11 12">
    <name type="scientific">Dufourea novaeangliae</name>
    <name type="common">Sweat bee</name>
    <dbReference type="NCBI Taxonomy" id="178035"/>
    <lineage>
        <taxon>Eukaryota</taxon>
        <taxon>Metazoa</taxon>
        <taxon>Ecdysozoa</taxon>
        <taxon>Arthropoda</taxon>
        <taxon>Hexapoda</taxon>
        <taxon>Insecta</taxon>
        <taxon>Pterygota</taxon>
        <taxon>Neoptera</taxon>
        <taxon>Endopterygota</taxon>
        <taxon>Hymenoptera</taxon>
        <taxon>Apocrita</taxon>
        <taxon>Aculeata</taxon>
        <taxon>Apoidea</taxon>
        <taxon>Anthophila</taxon>
        <taxon>Halictidae</taxon>
        <taxon>Rophitinae</taxon>
        <taxon>Dufourea</taxon>
    </lineage>
</organism>
<dbReference type="Pfam" id="PF12280">
    <property type="entry name" value="BSMAP"/>
    <property type="match status" value="1"/>
</dbReference>
<gene>
    <name evidence="11" type="ORF">WN55_01405</name>
</gene>
<dbReference type="EMBL" id="KQ434889">
    <property type="protein sequence ID" value="KZC10289.1"/>
    <property type="molecule type" value="Genomic_DNA"/>
</dbReference>
<feature type="chain" id="PRO_5007599451" description="Transmembrane protein 59-like" evidence="10">
    <location>
        <begin position="24"/>
        <end position="311"/>
    </location>
</feature>
<evidence type="ECO:0000256" key="1">
    <source>
        <dbReference type="ARBA" id="ARBA00004614"/>
    </source>
</evidence>